<dbReference type="GeneID" id="80910503"/>
<sequence>MPKSRVRPDPVFLVPPPKPGSGLSSDRSLFSRLERLETTVLGLQQELRTVNVLTAAPPTPASSHHPNSLGGETNGFVQEGVGYLENIGTRDDALVSVTKRKHMWMIDYKKLCNMSDSVTYEIKTMRLTYLRLNDATSIVSSSVAVLLSLFALGAFFSEPSRTSEIARTEAESITLAKVFSKGAWDVLDYSRRTSSGTLEDVQAYILTSHALSHIDGFSSRCRMLFSSAVSLARDLQLHRLDECEDSTSHTTYARLMIEKEIKRRVFWYIASEDWLQSTISGPQEGTYWIQGRYIKVKLPRDCTDDDLVLGDFNSRRSGDAPTHMMVFLERIRLAHICREITDTVPLNTNTLLQMPYERIIALDQKLAQFLATMPRLLQYDSPNNKLLESIYPQLPSWRYCIAKTALSRRWKLNQPFLLRQNLDPRYGYSRRACVESAQAVIRGYASLKKTNEMSTLLTRMGIAVHFTHLALSVLIMDLCFNKRETDVAQIKEDITTAFSIFADAPTVSPLLAKSLASLKAVLQQNNIELAITSTDMVNKANNSDEVAHSVSETTEGAFPPHYDRRSDLDTTTDPTFDTYWNIALQNGGEVDLSGWDDLFSSLDTRLI</sequence>
<accession>A0A9W8XI09</accession>
<dbReference type="CDD" id="cd12148">
    <property type="entry name" value="fungal_TF_MHR"/>
    <property type="match status" value="1"/>
</dbReference>
<protein>
    <recommendedName>
        <fullName evidence="4">Xylanolytic transcriptional activator regulatory domain-containing protein</fullName>
    </recommendedName>
</protein>
<feature type="domain" description="Xylanolytic transcriptional activator regulatory" evidence="4">
    <location>
        <begin position="139"/>
        <end position="391"/>
    </location>
</feature>
<dbReference type="RefSeq" id="XP_056069986.1">
    <property type="nucleotide sequence ID" value="XM_056215739.1"/>
</dbReference>
<evidence type="ECO:0000256" key="1">
    <source>
        <dbReference type="ARBA" id="ARBA00004123"/>
    </source>
</evidence>
<dbReference type="GO" id="GO:0006351">
    <property type="term" value="P:DNA-templated transcription"/>
    <property type="evidence" value="ECO:0007669"/>
    <property type="project" value="InterPro"/>
</dbReference>
<comment type="subcellular location">
    <subcellularLocation>
        <location evidence="1">Nucleus</location>
    </subcellularLocation>
</comment>
<evidence type="ECO:0000259" key="4">
    <source>
        <dbReference type="Pfam" id="PF04082"/>
    </source>
</evidence>
<dbReference type="OrthoDB" id="3014581at2759"/>
<dbReference type="GO" id="GO:0003677">
    <property type="term" value="F:DNA binding"/>
    <property type="evidence" value="ECO:0007669"/>
    <property type="project" value="InterPro"/>
</dbReference>
<evidence type="ECO:0000313" key="6">
    <source>
        <dbReference type="Proteomes" id="UP001140513"/>
    </source>
</evidence>
<proteinExistence type="predicted"/>
<dbReference type="PANTHER" id="PTHR31001">
    <property type="entry name" value="UNCHARACTERIZED TRANSCRIPTIONAL REGULATORY PROTEIN"/>
    <property type="match status" value="1"/>
</dbReference>
<evidence type="ECO:0000256" key="3">
    <source>
        <dbReference type="SAM" id="MobiDB-lite"/>
    </source>
</evidence>
<evidence type="ECO:0000313" key="5">
    <source>
        <dbReference type="EMBL" id="KAJ4351630.1"/>
    </source>
</evidence>
<dbReference type="PANTHER" id="PTHR31001:SF90">
    <property type="entry name" value="CENTROMERE DNA-BINDING PROTEIN COMPLEX CBF3 SUBUNIT B"/>
    <property type="match status" value="1"/>
</dbReference>
<feature type="region of interest" description="Disordered" evidence="3">
    <location>
        <begin position="1"/>
        <end position="26"/>
    </location>
</feature>
<keyword evidence="2" id="KW-0539">Nucleus</keyword>
<gene>
    <name evidence="5" type="ORF">N0V89_006973</name>
</gene>
<dbReference type="GO" id="GO:0005634">
    <property type="term" value="C:nucleus"/>
    <property type="evidence" value="ECO:0007669"/>
    <property type="project" value="UniProtKB-SubCell"/>
</dbReference>
<dbReference type="GO" id="GO:0008270">
    <property type="term" value="F:zinc ion binding"/>
    <property type="evidence" value="ECO:0007669"/>
    <property type="project" value="InterPro"/>
</dbReference>
<dbReference type="EMBL" id="JAPEUX010000005">
    <property type="protein sequence ID" value="KAJ4351630.1"/>
    <property type="molecule type" value="Genomic_DNA"/>
</dbReference>
<keyword evidence="6" id="KW-1185">Reference proteome</keyword>
<reference evidence="5" key="1">
    <citation type="submission" date="2022-10" db="EMBL/GenBank/DDBJ databases">
        <title>Tapping the CABI collections for fungal endophytes: first genome assemblies for Collariella, Neodidymelliopsis, Ascochyta clinopodiicola, Didymella pomorum, Didymosphaeria variabile, Neocosmospora piperis and Neocucurbitaria cava.</title>
        <authorList>
            <person name="Hill R."/>
        </authorList>
    </citation>
    <scope>NUCLEOTIDE SEQUENCE</scope>
    <source>
        <strain evidence="5">IMI 356815</strain>
    </source>
</reference>
<organism evidence="5 6">
    <name type="scientific">Didymosphaeria variabile</name>
    <dbReference type="NCBI Taxonomy" id="1932322"/>
    <lineage>
        <taxon>Eukaryota</taxon>
        <taxon>Fungi</taxon>
        <taxon>Dikarya</taxon>
        <taxon>Ascomycota</taxon>
        <taxon>Pezizomycotina</taxon>
        <taxon>Dothideomycetes</taxon>
        <taxon>Pleosporomycetidae</taxon>
        <taxon>Pleosporales</taxon>
        <taxon>Massarineae</taxon>
        <taxon>Didymosphaeriaceae</taxon>
        <taxon>Didymosphaeria</taxon>
    </lineage>
</organism>
<dbReference type="Proteomes" id="UP001140513">
    <property type="component" value="Unassembled WGS sequence"/>
</dbReference>
<dbReference type="InterPro" id="IPR007219">
    <property type="entry name" value="XnlR_reg_dom"/>
</dbReference>
<dbReference type="InterPro" id="IPR050613">
    <property type="entry name" value="Sec_Metabolite_Reg"/>
</dbReference>
<evidence type="ECO:0000256" key="2">
    <source>
        <dbReference type="ARBA" id="ARBA00023242"/>
    </source>
</evidence>
<dbReference type="Pfam" id="PF04082">
    <property type="entry name" value="Fungal_trans"/>
    <property type="match status" value="1"/>
</dbReference>
<comment type="caution">
    <text evidence="5">The sequence shown here is derived from an EMBL/GenBank/DDBJ whole genome shotgun (WGS) entry which is preliminary data.</text>
</comment>
<dbReference type="AlphaFoldDB" id="A0A9W8XI09"/>
<name>A0A9W8XI09_9PLEO</name>